<keyword evidence="10" id="KW-1185">Reference proteome</keyword>
<dbReference type="InterPro" id="IPR010682">
    <property type="entry name" value="SCRL"/>
</dbReference>
<evidence type="ECO:0000313" key="10">
    <source>
        <dbReference type="Proteomes" id="UP000029121"/>
    </source>
</evidence>
<dbReference type="PANTHER" id="PTHR34450">
    <property type="entry name" value="DEFENSIN-LIKE PROTEIN 245-RELATED"/>
    <property type="match status" value="1"/>
</dbReference>
<evidence type="ECO:0000256" key="2">
    <source>
        <dbReference type="ARBA" id="ARBA00006722"/>
    </source>
</evidence>
<gene>
    <name evidence="9" type="ORF">CARUB_v10021314mg</name>
</gene>
<comment type="subcellular location">
    <subcellularLocation>
        <location evidence="1">Secreted</location>
    </subcellularLocation>
</comment>
<dbReference type="Proteomes" id="UP000029121">
    <property type="component" value="Unassembled WGS sequence"/>
</dbReference>
<dbReference type="GO" id="GO:0031640">
    <property type="term" value="P:killing of cells of another organism"/>
    <property type="evidence" value="ECO:0007669"/>
    <property type="project" value="UniProtKB-KW"/>
</dbReference>
<dbReference type="AlphaFoldDB" id="R0IB36"/>
<dbReference type="KEGG" id="crb:17894895"/>
<name>R0IB36_9BRAS</name>
<organism evidence="9 10">
    <name type="scientific">Capsella rubella</name>
    <dbReference type="NCBI Taxonomy" id="81985"/>
    <lineage>
        <taxon>Eukaryota</taxon>
        <taxon>Viridiplantae</taxon>
        <taxon>Streptophyta</taxon>
        <taxon>Embryophyta</taxon>
        <taxon>Tracheophyta</taxon>
        <taxon>Spermatophyta</taxon>
        <taxon>Magnoliopsida</taxon>
        <taxon>eudicotyledons</taxon>
        <taxon>Gunneridae</taxon>
        <taxon>Pentapetalae</taxon>
        <taxon>rosids</taxon>
        <taxon>malvids</taxon>
        <taxon>Brassicales</taxon>
        <taxon>Brassicaceae</taxon>
        <taxon>Camelineae</taxon>
        <taxon>Capsella</taxon>
    </lineage>
</organism>
<reference evidence="10" key="1">
    <citation type="journal article" date="2013" name="Nat. Genet.">
        <title>The Capsella rubella genome and the genomic consequences of rapid mating system evolution.</title>
        <authorList>
            <person name="Slotte T."/>
            <person name="Hazzouri K.M."/>
            <person name="Agren J.A."/>
            <person name="Koenig D."/>
            <person name="Maumus F."/>
            <person name="Guo Y.L."/>
            <person name="Steige K."/>
            <person name="Platts A.E."/>
            <person name="Escobar J.S."/>
            <person name="Newman L.K."/>
            <person name="Wang W."/>
            <person name="Mandakova T."/>
            <person name="Vello E."/>
            <person name="Smith L.M."/>
            <person name="Henz S.R."/>
            <person name="Steffen J."/>
            <person name="Takuno S."/>
            <person name="Brandvain Y."/>
            <person name="Coop G."/>
            <person name="Andolfatto P."/>
            <person name="Hu T.T."/>
            <person name="Blanchette M."/>
            <person name="Clark R.M."/>
            <person name="Quesneville H."/>
            <person name="Nordborg M."/>
            <person name="Gaut B.S."/>
            <person name="Lysak M.A."/>
            <person name="Jenkins J."/>
            <person name="Grimwood J."/>
            <person name="Chapman J."/>
            <person name="Prochnik S."/>
            <person name="Shu S."/>
            <person name="Rokhsar D."/>
            <person name="Schmutz J."/>
            <person name="Weigel D."/>
            <person name="Wright S.I."/>
        </authorList>
    </citation>
    <scope>NUCLEOTIDE SEQUENCE [LARGE SCALE GENOMIC DNA]</scope>
    <source>
        <strain evidence="10">cv. Monte Gargano</strain>
    </source>
</reference>
<feature type="signal peptide" evidence="8">
    <location>
        <begin position="1"/>
        <end position="23"/>
    </location>
</feature>
<evidence type="ECO:0000256" key="4">
    <source>
        <dbReference type="ARBA" id="ARBA00022577"/>
    </source>
</evidence>
<evidence type="ECO:0000256" key="7">
    <source>
        <dbReference type="ARBA" id="ARBA00023157"/>
    </source>
</evidence>
<keyword evidence="6" id="KW-0611">Plant defense</keyword>
<sequence>MKLAVIFMVSCVLFTLLPSLTVAEKRPWCPTRRQVFAGSCDRTDYTQCYNDLRNTWDNIGDLGPTDCTCTSQPQNKRLCYCRFLPCPGY</sequence>
<dbReference type="GO" id="GO:0050832">
    <property type="term" value="P:defense response to fungus"/>
    <property type="evidence" value="ECO:0007669"/>
    <property type="project" value="UniProtKB-KW"/>
</dbReference>
<dbReference type="GO" id="GO:0005576">
    <property type="term" value="C:extracellular region"/>
    <property type="evidence" value="ECO:0007669"/>
    <property type="project" value="UniProtKB-SubCell"/>
</dbReference>
<evidence type="ECO:0000313" key="9">
    <source>
        <dbReference type="EMBL" id="EOA33833.1"/>
    </source>
</evidence>
<keyword evidence="4" id="KW-0295">Fungicide</keyword>
<dbReference type="EMBL" id="KB870806">
    <property type="protein sequence ID" value="EOA33833.1"/>
    <property type="molecule type" value="Genomic_DNA"/>
</dbReference>
<keyword evidence="4" id="KW-0929">Antimicrobial</keyword>
<evidence type="ECO:0000256" key="3">
    <source>
        <dbReference type="ARBA" id="ARBA00022525"/>
    </source>
</evidence>
<evidence type="ECO:0000256" key="1">
    <source>
        <dbReference type="ARBA" id="ARBA00004613"/>
    </source>
</evidence>
<dbReference type="Pfam" id="PF06876">
    <property type="entry name" value="SCRL"/>
    <property type="match status" value="1"/>
</dbReference>
<dbReference type="OrthoDB" id="1020928at2759"/>
<feature type="chain" id="PRO_5004342991" evidence="8">
    <location>
        <begin position="24"/>
        <end position="89"/>
    </location>
</feature>
<keyword evidence="5 8" id="KW-0732">Signal</keyword>
<evidence type="ECO:0000256" key="6">
    <source>
        <dbReference type="ARBA" id="ARBA00022821"/>
    </source>
</evidence>
<dbReference type="PANTHER" id="PTHR34450:SF10">
    <property type="entry name" value="DEFENSIN-LIKE PROTEIN 245-RELATED"/>
    <property type="match status" value="1"/>
</dbReference>
<comment type="similarity">
    <text evidence="2">Belongs to the DEFL family.</text>
</comment>
<evidence type="ECO:0000256" key="8">
    <source>
        <dbReference type="SAM" id="SignalP"/>
    </source>
</evidence>
<protein>
    <submittedName>
        <fullName evidence="9">Uncharacterized protein</fullName>
    </submittedName>
</protein>
<dbReference type="GO" id="GO:0007165">
    <property type="term" value="P:signal transduction"/>
    <property type="evidence" value="ECO:0007669"/>
    <property type="project" value="InterPro"/>
</dbReference>
<proteinExistence type="inferred from homology"/>
<accession>R0IB36</accession>
<keyword evidence="3" id="KW-0964">Secreted</keyword>
<evidence type="ECO:0000256" key="5">
    <source>
        <dbReference type="ARBA" id="ARBA00022729"/>
    </source>
</evidence>
<keyword evidence="7" id="KW-1015">Disulfide bond</keyword>